<accession>A0ABR3WSR4</accession>
<keyword evidence="2" id="KW-1185">Reference proteome</keyword>
<evidence type="ECO:0000313" key="1">
    <source>
        <dbReference type="EMBL" id="KAL1866710.1"/>
    </source>
</evidence>
<dbReference type="Pfam" id="PF13095">
    <property type="entry name" value="FTA2"/>
    <property type="match status" value="1"/>
</dbReference>
<dbReference type="EMBL" id="JAWRVE010000054">
    <property type="protein sequence ID" value="KAL1866710.1"/>
    <property type="molecule type" value="Genomic_DNA"/>
</dbReference>
<gene>
    <name evidence="1" type="ORF">Daus18300_006654</name>
</gene>
<protein>
    <recommendedName>
        <fullName evidence="3">Aminoglycoside phosphotransferase domain-containing protein</fullName>
    </recommendedName>
</protein>
<organism evidence="1 2">
    <name type="scientific">Diaporthe australafricana</name>
    <dbReference type="NCBI Taxonomy" id="127596"/>
    <lineage>
        <taxon>Eukaryota</taxon>
        <taxon>Fungi</taxon>
        <taxon>Dikarya</taxon>
        <taxon>Ascomycota</taxon>
        <taxon>Pezizomycotina</taxon>
        <taxon>Sordariomycetes</taxon>
        <taxon>Sordariomycetidae</taxon>
        <taxon>Diaporthales</taxon>
        <taxon>Diaporthaceae</taxon>
        <taxon>Diaporthe</taxon>
    </lineage>
</organism>
<evidence type="ECO:0000313" key="2">
    <source>
        <dbReference type="Proteomes" id="UP001583177"/>
    </source>
</evidence>
<dbReference type="SUPFAM" id="SSF56112">
    <property type="entry name" value="Protein kinase-like (PK-like)"/>
    <property type="match status" value="1"/>
</dbReference>
<dbReference type="InterPro" id="IPR011009">
    <property type="entry name" value="Kinase-like_dom_sf"/>
</dbReference>
<comment type="caution">
    <text evidence="1">The sequence shown here is derived from an EMBL/GenBank/DDBJ whole genome shotgun (WGS) entry which is preliminary data.</text>
</comment>
<name>A0ABR3WSR4_9PEZI</name>
<evidence type="ECO:0008006" key="3">
    <source>
        <dbReference type="Google" id="ProtNLM"/>
    </source>
</evidence>
<proteinExistence type="predicted"/>
<dbReference type="Proteomes" id="UP001583177">
    <property type="component" value="Unassembled WGS sequence"/>
</dbReference>
<reference evidence="1 2" key="1">
    <citation type="journal article" date="2024" name="IMA Fungus">
        <title>IMA Genome - F19 : A genome assembly and annotation guide to empower mycologists, including annotated draft genome sequences of Ceratocystis pirilliformis, Diaporthe australafricana, Fusarium ophioides, Paecilomyces lecythidis, and Sporothrix stenoceras.</title>
        <authorList>
            <person name="Aylward J."/>
            <person name="Wilson A.M."/>
            <person name="Visagie C.M."/>
            <person name="Spraker J."/>
            <person name="Barnes I."/>
            <person name="Buitendag C."/>
            <person name="Ceriani C."/>
            <person name="Del Mar Angel L."/>
            <person name="du Plessis D."/>
            <person name="Fuchs T."/>
            <person name="Gasser K."/>
            <person name="Kramer D."/>
            <person name="Li W."/>
            <person name="Munsamy K."/>
            <person name="Piso A."/>
            <person name="Price J.L."/>
            <person name="Sonnekus B."/>
            <person name="Thomas C."/>
            <person name="van der Nest A."/>
            <person name="van Dijk A."/>
            <person name="van Heerden A."/>
            <person name="van Vuuren N."/>
            <person name="Yilmaz N."/>
            <person name="Duong T.A."/>
            <person name="van der Merwe N.A."/>
            <person name="Wingfield M.J."/>
            <person name="Wingfield B.D."/>
        </authorList>
    </citation>
    <scope>NUCLEOTIDE SEQUENCE [LARGE SCALE GENOMIC DNA]</scope>
    <source>
        <strain evidence="1 2">CMW 18300</strain>
    </source>
</reference>
<sequence length="300" mass="34634">MSSKAQSPPLPRVQGPKLEPFQGTASADILFIEFLGSAKDLDSKVWKVQIGGNIYALKIFGFQNWEFLEITTGACVMLPDSDPLHRPNPTPQDFIDYLDPFNCECRAYGRLKQEKREDLAVGVHGYVLLTREQERTVTEALGEAWVDWEKHPEPLDRDGVFPRWEDHRHQHLRAIVKDYIPSAKPWIESQIPQMYTDLESLHALGILVRDIHSGNYLGGKLVDFSQAWTMYHLCLDRSTPLAIHRARLEEPSKFEEMVDAWACCEGKKIRLPAALVRWHSKQDDDLGVDPRQYDWRKWND</sequence>
<dbReference type="InterPro" id="IPR025213">
    <property type="entry name" value="Sim4_Fta2"/>
</dbReference>